<dbReference type="PANTHER" id="PTHR16026">
    <property type="entry name" value="CARTILAGE ACIDIC PROTEIN 1"/>
    <property type="match status" value="1"/>
</dbReference>
<dbReference type="PROSITE" id="PS51257">
    <property type="entry name" value="PROKAR_LIPOPROTEIN"/>
    <property type="match status" value="1"/>
</dbReference>
<organism evidence="3 4">
    <name type="scientific">Halosimplex carlsbadense 2-9-1</name>
    <dbReference type="NCBI Taxonomy" id="797114"/>
    <lineage>
        <taxon>Archaea</taxon>
        <taxon>Methanobacteriati</taxon>
        <taxon>Methanobacteriota</taxon>
        <taxon>Stenosarchaea group</taxon>
        <taxon>Halobacteria</taxon>
        <taxon>Halobacteriales</taxon>
        <taxon>Haloarculaceae</taxon>
        <taxon>Halosimplex</taxon>
    </lineage>
</organism>
<dbReference type="EMBL" id="AOIU01000021">
    <property type="protein sequence ID" value="ELZ26357.1"/>
    <property type="molecule type" value="Genomic_DNA"/>
</dbReference>
<dbReference type="RefSeq" id="WP_006883487.1">
    <property type="nucleotide sequence ID" value="NZ_AOIU01000021.1"/>
</dbReference>
<dbReference type="Pfam" id="PF07593">
    <property type="entry name" value="UnbV_ASPIC"/>
    <property type="match status" value="1"/>
</dbReference>
<dbReference type="PANTHER" id="PTHR16026:SF0">
    <property type="entry name" value="CARTILAGE ACIDIC PROTEIN 1"/>
    <property type="match status" value="1"/>
</dbReference>
<name>M0CVB3_9EURY</name>
<dbReference type="InterPro" id="IPR028994">
    <property type="entry name" value="Integrin_alpha_N"/>
</dbReference>
<comment type="caution">
    <text evidence="3">The sequence shown here is derived from an EMBL/GenBank/DDBJ whole genome shotgun (WGS) entry which is preliminary data.</text>
</comment>
<dbReference type="Gene3D" id="2.130.10.130">
    <property type="entry name" value="Integrin alpha, N-terminal"/>
    <property type="match status" value="2"/>
</dbReference>
<dbReference type="OrthoDB" id="321240at2157"/>
<evidence type="ECO:0000313" key="3">
    <source>
        <dbReference type="EMBL" id="ELZ26357.1"/>
    </source>
</evidence>
<dbReference type="eggNOG" id="arCOG08924">
    <property type="taxonomic scope" value="Archaea"/>
</dbReference>
<dbReference type="AlphaFoldDB" id="M0CVB3"/>
<evidence type="ECO:0000256" key="1">
    <source>
        <dbReference type="ARBA" id="ARBA00022729"/>
    </source>
</evidence>
<protein>
    <submittedName>
        <fullName evidence="3">ASPIC/UnbV domain-containing protein</fullName>
    </submittedName>
</protein>
<gene>
    <name evidence="3" type="ORF">C475_09062</name>
</gene>
<dbReference type="Proteomes" id="UP000011626">
    <property type="component" value="Unassembled WGS sequence"/>
</dbReference>
<dbReference type="InterPro" id="IPR013517">
    <property type="entry name" value="FG-GAP"/>
</dbReference>
<keyword evidence="4" id="KW-1185">Reference proteome</keyword>
<dbReference type="InterPro" id="IPR011519">
    <property type="entry name" value="UnbV_ASPIC"/>
</dbReference>
<evidence type="ECO:0000313" key="4">
    <source>
        <dbReference type="Proteomes" id="UP000011626"/>
    </source>
</evidence>
<keyword evidence="1" id="KW-0732">Signal</keyword>
<dbReference type="Pfam" id="PF13517">
    <property type="entry name" value="FG-GAP_3"/>
    <property type="match status" value="3"/>
</dbReference>
<feature type="domain" description="ASPIC/UnbV" evidence="2">
    <location>
        <begin position="499"/>
        <end position="563"/>
    </location>
</feature>
<dbReference type="PATRIC" id="fig|797114.5.peg.1842"/>
<proteinExistence type="predicted"/>
<reference evidence="3 4" key="1">
    <citation type="journal article" date="2014" name="PLoS Genet.">
        <title>Phylogenetically driven sequencing of extremely halophilic archaea reveals strategies for static and dynamic osmo-response.</title>
        <authorList>
            <person name="Becker E.A."/>
            <person name="Seitzer P.M."/>
            <person name="Tritt A."/>
            <person name="Larsen D."/>
            <person name="Krusor M."/>
            <person name="Yao A.I."/>
            <person name="Wu D."/>
            <person name="Madern D."/>
            <person name="Eisen J.A."/>
            <person name="Darling A.E."/>
            <person name="Facciotti M.T."/>
        </authorList>
    </citation>
    <scope>NUCLEOTIDE SEQUENCE [LARGE SCALE GENOMIC DNA]</scope>
    <source>
        <strain evidence="3 4">2-9-1</strain>
    </source>
</reference>
<dbReference type="SUPFAM" id="SSF69318">
    <property type="entry name" value="Integrin alpha N-terminal domain"/>
    <property type="match status" value="1"/>
</dbReference>
<evidence type="ECO:0000259" key="2">
    <source>
        <dbReference type="Pfam" id="PF07593"/>
    </source>
</evidence>
<sequence>MIGRGQRPAGATRRIVLTVAVALTLVVSGCAVAPGNGDGAAADEASAEIGFVDATVEAGLAYNGTGTGAAGNGNNGVFVADIDNDGWEDLLAVGGERPALFRNTGGAFERTGELSGLEREYKSAAFVDYDGDGWRDLILLAKDGPAAAFHNDEGSFERTDIGLGNFTHPLGAAAADYDGDGDRDLLVYQSGDWADERPEGYFSTNRSVADDNGNPNVLFENTGQSGESRFERVDAPGISGDRWSLAASFVDLTGDGRPDIHVANDYNNDTVYLNRGDGSFRQIQLGGPTARNGMASEVNDVNRDGRPDVFVTNIDIPASRETLSPDRYERLKRFLQYVIHSGRTKGNTMLVNEGDGEFVDRADAYGVREGGWGWAASVTDLDNDGDRDLMHTTQTVVALNQSDPVFTLPMVWERGADNFTRLDASERGFAEQDGRGMVTVDYDRDGDRDVIIADYHGPYAVYENTVRSSDGTENGTDASESPAAGAVQFEIVDGNGAVAIGANATVTVDGEETAVWQNTRTDFISQGSSVTHIGLGDAEGATVDVTWPDGTERTVDLDADRRYRIGLDGVDVVANFTSADAGGN</sequence>
<dbReference type="STRING" id="797114.C475_09062"/>
<dbReference type="InterPro" id="IPR027039">
    <property type="entry name" value="Crtac1"/>
</dbReference>
<accession>M0CVB3</accession>